<protein>
    <submittedName>
        <fullName evidence="1">Uncharacterized protein</fullName>
    </submittedName>
</protein>
<dbReference type="Proteomes" id="UP000708208">
    <property type="component" value="Unassembled WGS sequence"/>
</dbReference>
<keyword evidence="2" id="KW-1185">Reference proteome</keyword>
<feature type="non-terminal residue" evidence="1">
    <location>
        <position position="1"/>
    </location>
</feature>
<gene>
    <name evidence="1" type="ORF">AFUS01_LOCUS174</name>
</gene>
<dbReference type="EMBL" id="CAJVCH010000616">
    <property type="protein sequence ID" value="CAG7633161.1"/>
    <property type="molecule type" value="Genomic_DNA"/>
</dbReference>
<reference evidence="1" key="1">
    <citation type="submission" date="2021-06" db="EMBL/GenBank/DDBJ databases">
        <authorList>
            <person name="Hodson N. C."/>
            <person name="Mongue J. A."/>
            <person name="Jaron S. K."/>
        </authorList>
    </citation>
    <scope>NUCLEOTIDE SEQUENCE</scope>
</reference>
<evidence type="ECO:0000313" key="1">
    <source>
        <dbReference type="EMBL" id="CAG7633161.1"/>
    </source>
</evidence>
<evidence type="ECO:0000313" key="2">
    <source>
        <dbReference type="Proteomes" id="UP000708208"/>
    </source>
</evidence>
<sequence>MPQQYYGAGGFDNCDGDYNNDQCPPLNFSGTSNMTTMAECLHEANLNFTRVIYQPSDYDPRIGLKINELPEFDTNYEFNSPWGLLFPGTIIFNPLKSDYRMFAKLYFIKSSVQIRCEITTPGIHVAPNILVRKCESFMECQLKFEPLWPAVFSSDYDSLKGQFEEISSFKMENHR</sequence>
<proteinExistence type="predicted"/>
<dbReference type="AlphaFoldDB" id="A0A8J2JKK6"/>
<comment type="caution">
    <text evidence="1">The sequence shown here is derived from an EMBL/GenBank/DDBJ whole genome shotgun (WGS) entry which is preliminary data.</text>
</comment>
<accession>A0A8J2JKK6</accession>
<name>A0A8J2JKK6_9HEXA</name>
<organism evidence="1 2">
    <name type="scientific">Allacma fusca</name>
    <dbReference type="NCBI Taxonomy" id="39272"/>
    <lineage>
        <taxon>Eukaryota</taxon>
        <taxon>Metazoa</taxon>
        <taxon>Ecdysozoa</taxon>
        <taxon>Arthropoda</taxon>
        <taxon>Hexapoda</taxon>
        <taxon>Collembola</taxon>
        <taxon>Symphypleona</taxon>
        <taxon>Sminthuridae</taxon>
        <taxon>Allacma</taxon>
    </lineage>
</organism>